<dbReference type="InterPro" id="IPR040636">
    <property type="entry name" value="PatG_C"/>
</dbReference>
<dbReference type="EMBL" id="QZCE01000001">
    <property type="protein sequence ID" value="NEZ62677.1"/>
    <property type="molecule type" value="Genomic_DNA"/>
</dbReference>
<dbReference type="NCBIfam" id="TIGR03895">
    <property type="entry name" value="protease_PatA"/>
    <property type="match status" value="1"/>
</dbReference>
<dbReference type="PROSITE" id="PS00138">
    <property type="entry name" value="SUBTILASE_SER"/>
    <property type="match status" value="1"/>
</dbReference>
<dbReference type="PANTHER" id="PTHR43806:SF11">
    <property type="entry name" value="CEREVISIN-RELATED"/>
    <property type="match status" value="1"/>
</dbReference>
<feature type="domain" description="Peptidase S8/S53" evidence="7">
    <location>
        <begin position="36"/>
        <end position="274"/>
    </location>
</feature>
<dbReference type="Pfam" id="PF00082">
    <property type="entry name" value="Peptidase_S8"/>
    <property type="match status" value="1"/>
</dbReference>
<dbReference type="Pfam" id="PF18065">
    <property type="entry name" value="PatG_C"/>
    <property type="match status" value="1"/>
</dbReference>
<proteinExistence type="inferred from homology"/>
<reference evidence="10 11" key="1">
    <citation type="journal article" date="2020" name="Microb. Ecol.">
        <title>Ecogenomics of the Marine Benthic Filamentous Cyanobacterium Adonisia.</title>
        <authorList>
            <person name="Walter J.M."/>
            <person name="Coutinho F.H."/>
            <person name="Leomil L."/>
            <person name="Hargreaves P.I."/>
            <person name="Campeao M.E."/>
            <person name="Vieira V.V."/>
            <person name="Silva B.S."/>
            <person name="Fistarol G.O."/>
            <person name="Salomon P.S."/>
            <person name="Sawabe T."/>
            <person name="Mino S."/>
            <person name="Hosokawa M."/>
            <person name="Miyashita H."/>
            <person name="Maruyama F."/>
            <person name="van Verk M.C."/>
            <person name="Dutilh B.E."/>
            <person name="Thompson C.C."/>
            <person name="Thompson F.L."/>
        </authorList>
    </citation>
    <scope>NUCLEOTIDE SEQUENCE [LARGE SCALE GENOMIC DNA]</scope>
    <source>
        <strain evidence="10 11">CCMR0082</strain>
    </source>
</reference>
<evidence type="ECO:0000259" key="7">
    <source>
        <dbReference type="Pfam" id="PF00082"/>
    </source>
</evidence>
<dbReference type="RefSeq" id="WP_163661283.1">
    <property type="nucleotide sequence ID" value="NZ_QZCE01000001.1"/>
</dbReference>
<comment type="similarity">
    <text evidence="1 5">Belongs to the peptidase S8 family.</text>
</comment>
<dbReference type="InterPro" id="IPR050131">
    <property type="entry name" value="Peptidase_S8_subtilisin-like"/>
</dbReference>
<evidence type="ECO:0000313" key="10">
    <source>
        <dbReference type="EMBL" id="NEZ62677.1"/>
    </source>
</evidence>
<dbReference type="CDD" id="cd07476">
    <property type="entry name" value="Peptidases_S8_thiazoline_oxidase_subtilisin-like_protease"/>
    <property type="match status" value="1"/>
</dbReference>
<protein>
    <submittedName>
        <fullName evidence="10">PatA/PatG family cyanobactin maturation protease</fullName>
    </submittedName>
</protein>
<gene>
    <name evidence="10" type="ORF">D0962_07760</name>
</gene>
<organism evidence="10 11">
    <name type="scientific">Adonisia turfae CCMR0082</name>
    <dbReference type="NCBI Taxonomy" id="2304604"/>
    <lineage>
        <taxon>Bacteria</taxon>
        <taxon>Bacillati</taxon>
        <taxon>Cyanobacteriota</taxon>
        <taxon>Adonisia</taxon>
        <taxon>Adonisia turfae</taxon>
    </lineage>
</organism>
<dbReference type="Proteomes" id="UP000473574">
    <property type="component" value="Unassembled WGS sequence"/>
</dbReference>
<dbReference type="InterPro" id="IPR023828">
    <property type="entry name" value="Peptidase_S8_Ser-AS"/>
</dbReference>
<accession>A0A6M0S2L2</accession>
<feature type="region of interest" description="Disordered" evidence="6">
    <location>
        <begin position="328"/>
        <end position="355"/>
    </location>
</feature>
<sequence>MVLPTAQVSSTTPLTNTLNLPGLASLWNQTLGDPSICIAVLDGPVDQTHPCFEGANLTRLPTLVTESASSGAMSGHGTHITSILFGQHNSPIQGIAPNCRGLILPIFSDNRQRRLSQMDLARAINQAVEHGAHIINISGGELANSGEADPILANAIRNCNDNGVLIVAAAGNNGCDCLHVPAALPAVLAVGAMDPQGLPLDSSNWGKAYQTQGILAPGQDIVGAMPGARVASLSGTSFAAPIVAGIVALLLSLQRQQGEDGNAHAVRAALLKSARPCHPETGADCRRYLAGILNVPGAYALISNGVETMSDTPAQALDQTNGESILPSVVPSNDSAPTDTVSSPSIQPSASVESDAQLVPSVATMPAESSPSVAIPLTGMAPNALPAQVMPSGCDCPTSVSSSSVLPSNTVLSKVYALGELGYDFGTEARRDTFKQLMPSFRAEDSETEVPPNPYDARQMVSYLSTEGNLSEARSLIWTLNLELTPIYAIEPIGEFARDIYELLIGFLAGQVLDGDSSGFIQRISIPGNLSGRSVRLFSGQVVPVIEMKNVRGMYGWRINQLIQAAIDQALGTADEDDEVDEEKLRESLKFFLNRIYYDFRNLGDTSQDRALNFAATNAFQATQIFVDALKAEEGGGSYQLSNISVERSPFCRMDSDCWDVKMVFFNPINDRAARKVFRFTIDVSDVIPVTMGEVRTWKEAS</sequence>
<dbReference type="InterPro" id="IPR036852">
    <property type="entry name" value="Peptidase_S8/S53_dom_sf"/>
</dbReference>
<keyword evidence="2 5" id="KW-0645">Protease</keyword>
<feature type="active site" description="Charge relay system" evidence="5">
    <location>
        <position position="42"/>
    </location>
</feature>
<dbReference type="SUPFAM" id="SSF52743">
    <property type="entry name" value="Subtilisin-like"/>
    <property type="match status" value="1"/>
</dbReference>
<dbReference type="InterPro" id="IPR015500">
    <property type="entry name" value="Peptidase_S8_subtilisin-rel"/>
</dbReference>
<evidence type="ECO:0000256" key="1">
    <source>
        <dbReference type="ARBA" id="ARBA00011073"/>
    </source>
</evidence>
<evidence type="ECO:0000256" key="3">
    <source>
        <dbReference type="ARBA" id="ARBA00022801"/>
    </source>
</evidence>
<keyword evidence="4 5" id="KW-0720">Serine protease</keyword>
<comment type="caution">
    <text evidence="10">The sequence shown here is derived from an EMBL/GenBank/DDBJ whole genome shotgun (WGS) entry which is preliminary data.</text>
</comment>
<keyword evidence="3 5" id="KW-0378">Hydrolase</keyword>
<dbReference type="PROSITE" id="PS51892">
    <property type="entry name" value="SUBTILASE"/>
    <property type="match status" value="1"/>
</dbReference>
<feature type="domain" description="PatG C-terminal" evidence="9">
    <location>
        <begin position="580"/>
        <end position="698"/>
    </location>
</feature>
<dbReference type="Gene3D" id="3.40.50.200">
    <property type="entry name" value="Peptidase S8/S53 domain"/>
    <property type="match status" value="1"/>
</dbReference>
<feature type="active site" description="Charge relay system" evidence="5">
    <location>
        <position position="76"/>
    </location>
</feature>
<evidence type="ECO:0000256" key="4">
    <source>
        <dbReference type="ARBA" id="ARBA00022825"/>
    </source>
</evidence>
<evidence type="ECO:0000259" key="9">
    <source>
        <dbReference type="Pfam" id="PF18065"/>
    </source>
</evidence>
<dbReference type="InterPro" id="IPR023830">
    <property type="entry name" value="Peptidase_S8A_PatG"/>
</dbReference>
<evidence type="ECO:0000259" key="8">
    <source>
        <dbReference type="Pfam" id="PF18047"/>
    </source>
</evidence>
<feature type="domain" description="PatG" evidence="8">
    <location>
        <begin position="414"/>
        <end position="530"/>
    </location>
</feature>
<dbReference type="GO" id="GO:0006508">
    <property type="term" value="P:proteolysis"/>
    <property type="evidence" value="ECO:0007669"/>
    <property type="project" value="UniProtKB-KW"/>
</dbReference>
<evidence type="ECO:0000313" key="11">
    <source>
        <dbReference type="Proteomes" id="UP000473574"/>
    </source>
</evidence>
<evidence type="ECO:0000256" key="2">
    <source>
        <dbReference type="ARBA" id="ARBA00022670"/>
    </source>
</evidence>
<dbReference type="InterPro" id="IPR034056">
    <property type="entry name" value="Pep_S8_PatG/PatA-like"/>
</dbReference>
<dbReference type="PANTHER" id="PTHR43806">
    <property type="entry name" value="PEPTIDASE S8"/>
    <property type="match status" value="1"/>
</dbReference>
<dbReference type="AlphaFoldDB" id="A0A6M0S2L2"/>
<dbReference type="InterPro" id="IPR040483">
    <property type="entry name" value="PatG_dom"/>
</dbReference>
<dbReference type="PRINTS" id="PR00723">
    <property type="entry name" value="SUBTILISIN"/>
</dbReference>
<feature type="compositionally biased region" description="Polar residues" evidence="6">
    <location>
        <begin position="330"/>
        <end position="354"/>
    </location>
</feature>
<dbReference type="GO" id="GO:0004252">
    <property type="term" value="F:serine-type endopeptidase activity"/>
    <property type="evidence" value="ECO:0007669"/>
    <property type="project" value="UniProtKB-UniRule"/>
</dbReference>
<dbReference type="InterPro" id="IPR000209">
    <property type="entry name" value="Peptidase_S8/S53_dom"/>
</dbReference>
<feature type="active site" description="Charge relay system" evidence="5">
    <location>
        <position position="237"/>
    </location>
</feature>
<evidence type="ECO:0000256" key="6">
    <source>
        <dbReference type="SAM" id="MobiDB-lite"/>
    </source>
</evidence>
<evidence type="ECO:0000256" key="5">
    <source>
        <dbReference type="PROSITE-ProRule" id="PRU01240"/>
    </source>
</evidence>
<name>A0A6M0S2L2_9CYAN</name>
<dbReference type="Pfam" id="PF18047">
    <property type="entry name" value="PatG_D"/>
    <property type="match status" value="1"/>
</dbReference>